<dbReference type="AlphaFoldDB" id="A0A3Q8S552"/>
<dbReference type="RefSeq" id="WP_125083130.1">
    <property type="nucleotide sequence ID" value="NZ_CP034248.1"/>
</dbReference>
<evidence type="ECO:0000313" key="2">
    <source>
        <dbReference type="Proteomes" id="UP000273145"/>
    </source>
</evidence>
<name>A0A3Q8S552_9BACL</name>
<reference evidence="1 2" key="1">
    <citation type="submission" date="2018-11" db="EMBL/GenBank/DDBJ databases">
        <title>Genome sequencing of Paenibacillus lentus DSM25539(T).</title>
        <authorList>
            <person name="Kook J.-K."/>
            <person name="Park S.-N."/>
            <person name="Lim Y.K."/>
        </authorList>
    </citation>
    <scope>NUCLEOTIDE SEQUENCE [LARGE SCALE GENOMIC DNA]</scope>
    <source>
        <strain evidence="1 2">DSM 25539</strain>
    </source>
</reference>
<keyword evidence="2" id="KW-1185">Reference proteome</keyword>
<proteinExistence type="predicted"/>
<organism evidence="1 2">
    <name type="scientific">Paenibacillus lentus</name>
    <dbReference type="NCBI Taxonomy" id="1338368"/>
    <lineage>
        <taxon>Bacteria</taxon>
        <taxon>Bacillati</taxon>
        <taxon>Bacillota</taxon>
        <taxon>Bacilli</taxon>
        <taxon>Bacillales</taxon>
        <taxon>Paenibacillaceae</taxon>
        <taxon>Paenibacillus</taxon>
    </lineage>
</organism>
<dbReference type="Proteomes" id="UP000273145">
    <property type="component" value="Chromosome"/>
</dbReference>
<dbReference type="KEGG" id="plen:EIM92_13780"/>
<accession>A0A3Q8S552</accession>
<sequence>MVTTSKKLQGQTTANAANTAAAAAVTGIPFALRNIIVYKPPIDAIFGVYSLDAPSLISVNTLNVGGRIGGATSQQVFEIISGGFKFDFITSIRYSATWGYTVME</sequence>
<gene>
    <name evidence="1" type="ORF">EIM92_13780</name>
</gene>
<evidence type="ECO:0000313" key="1">
    <source>
        <dbReference type="EMBL" id="AZK47092.1"/>
    </source>
</evidence>
<dbReference type="EMBL" id="CP034248">
    <property type="protein sequence ID" value="AZK47092.1"/>
    <property type="molecule type" value="Genomic_DNA"/>
</dbReference>
<protein>
    <submittedName>
        <fullName evidence="1">Uncharacterized protein</fullName>
    </submittedName>
</protein>